<evidence type="ECO:0000313" key="1">
    <source>
        <dbReference type="EMBL" id="MBA0778283.1"/>
    </source>
</evidence>
<organism evidence="1 2">
    <name type="scientific">Gossypium trilobum</name>
    <dbReference type="NCBI Taxonomy" id="34281"/>
    <lineage>
        <taxon>Eukaryota</taxon>
        <taxon>Viridiplantae</taxon>
        <taxon>Streptophyta</taxon>
        <taxon>Embryophyta</taxon>
        <taxon>Tracheophyta</taxon>
        <taxon>Spermatophyta</taxon>
        <taxon>Magnoliopsida</taxon>
        <taxon>eudicotyledons</taxon>
        <taxon>Gunneridae</taxon>
        <taxon>Pentapetalae</taxon>
        <taxon>rosids</taxon>
        <taxon>malvids</taxon>
        <taxon>Malvales</taxon>
        <taxon>Malvaceae</taxon>
        <taxon>Malvoideae</taxon>
        <taxon>Gossypium</taxon>
    </lineage>
</organism>
<dbReference type="AlphaFoldDB" id="A0A7J9EZ01"/>
<comment type="caution">
    <text evidence="1">The sequence shown here is derived from an EMBL/GenBank/DDBJ whole genome shotgun (WGS) entry which is preliminary data.</text>
</comment>
<evidence type="ECO:0000313" key="2">
    <source>
        <dbReference type="Proteomes" id="UP000593568"/>
    </source>
</evidence>
<sequence>MKLREIQRICASDMHINVSTDYFYKAKKIMKEKMAGNSKTEFGMLWDYAQELRSRMLGAQ</sequence>
<dbReference type="EMBL" id="JABEZW010000010">
    <property type="protein sequence ID" value="MBA0778283.1"/>
    <property type="molecule type" value="Genomic_DNA"/>
</dbReference>
<dbReference type="Proteomes" id="UP000593568">
    <property type="component" value="Unassembled WGS sequence"/>
</dbReference>
<reference evidence="1 2" key="1">
    <citation type="journal article" date="2019" name="Genome Biol. Evol.">
        <title>Insights into the evolution of the New World diploid cottons (Gossypium, subgenus Houzingenia) based on genome sequencing.</title>
        <authorList>
            <person name="Grover C.E."/>
            <person name="Arick M.A. 2nd"/>
            <person name="Thrash A."/>
            <person name="Conover J.L."/>
            <person name="Sanders W.S."/>
            <person name="Peterson D.G."/>
            <person name="Frelichowski J.E."/>
            <person name="Scheffler J.A."/>
            <person name="Scheffler B.E."/>
            <person name="Wendel J.F."/>
        </authorList>
    </citation>
    <scope>NUCLEOTIDE SEQUENCE [LARGE SCALE GENOMIC DNA]</scope>
    <source>
        <strain evidence="1">8</strain>
        <tissue evidence="1">Leaf</tissue>
    </source>
</reference>
<keyword evidence="2" id="KW-1185">Reference proteome</keyword>
<name>A0A7J9EZ01_9ROSI</name>
<protein>
    <submittedName>
        <fullName evidence="1">Uncharacterized protein</fullName>
    </submittedName>
</protein>
<accession>A0A7J9EZ01</accession>
<gene>
    <name evidence="1" type="ORF">Gotri_006162</name>
</gene>
<proteinExistence type="predicted"/>